<dbReference type="GO" id="GO:0048038">
    <property type="term" value="F:quinone binding"/>
    <property type="evidence" value="ECO:0007669"/>
    <property type="project" value="InterPro"/>
</dbReference>
<dbReference type="GO" id="GO:0005507">
    <property type="term" value="F:copper ion binding"/>
    <property type="evidence" value="ECO:0007669"/>
    <property type="project" value="InterPro"/>
</dbReference>
<feature type="signal peptide" evidence="1">
    <location>
        <begin position="1"/>
        <end position="17"/>
    </location>
</feature>
<keyword evidence="3" id="KW-1185">Reference proteome</keyword>
<dbReference type="RefSeq" id="XP_022517591.1">
    <property type="nucleotide sequence ID" value="XM_022650265.1"/>
</dbReference>
<dbReference type="GeneID" id="34595457"/>
<evidence type="ECO:0008006" key="4">
    <source>
        <dbReference type="Google" id="ProtNLM"/>
    </source>
</evidence>
<dbReference type="Proteomes" id="UP000077002">
    <property type="component" value="Unassembled WGS sequence"/>
</dbReference>
<evidence type="ECO:0000256" key="1">
    <source>
        <dbReference type="SAM" id="SignalP"/>
    </source>
</evidence>
<dbReference type="AlphaFoldDB" id="A0A177FR63"/>
<protein>
    <recommendedName>
        <fullName evidence="4">Amine oxidase</fullName>
    </recommendedName>
</protein>
<name>A0A177FR63_9EURO</name>
<gene>
    <name evidence="2" type="ORF">AYO21_00275</name>
</gene>
<keyword evidence="1" id="KW-0732">Signal</keyword>
<dbReference type="Gene3D" id="2.70.98.20">
    <property type="entry name" value="Copper amine oxidase, catalytic domain"/>
    <property type="match status" value="1"/>
</dbReference>
<dbReference type="SUPFAM" id="SSF49998">
    <property type="entry name" value="Amine oxidase catalytic domain"/>
    <property type="match status" value="1"/>
</dbReference>
<organism evidence="2 3">
    <name type="scientific">Fonsecaea monophora</name>
    <dbReference type="NCBI Taxonomy" id="254056"/>
    <lineage>
        <taxon>Eukaryota</taxon>
        <taxon>Fungi</taxon>
        <taxon>Dikarya</taxon>
        <taxon>Ascomycota</taxon>
        <taxon>Pezizomycotina</taxon>
        <taxon>Eurotiomycetes</taxon>
        <taxon>Chaetothyriomycetidae</taxon>
        <taxon>Chaetothyriales</taxon>
        <taxon>Herpotrichiellaceae</taxon>
        <taxon>Fonsecaea</taxon>
    </lineage>
</organism>
<evidence type="ECO:0000313" key="3">
    <source>
        <dbReference type="Proteomes" id="UP000077002"/>
    </source>
</evidence>
<dbReference type="InterPro" id="IPR036460">
    <property type="entry name" value="Cu_amine_oxidase_C_sf"/>
</dbReference>
<dbReference type="GO" id="GO:0008131">
    <property type="term" value="F:primary methylamine oxidase activity"/>
    <property type="evidence" value="ECO:0007669"/>
    <property type="project" value="InterPro"/>
</dbReference>
<dbReference type="EMBL" id="LVKK01000001">
    <property type="protein sequence ID" value="OAG45639.1"/>
    <property type="molecule type" value="Genomic_DNA"/>
</dbReference>
<proteinExistence type="predicted"/>
<evidence type="ECO:0000313" key="2">
    <source>
        <dbReference type="EMBL" id="OAG45639.1"/>
    </source>
</evidence>
<comment type="caution">
    <text evidence="2">The sequence shown here is derived from an EMBL/GenBank/DDBJ whole genome shotgun (WGS) entry which is preliminary data.</text>
</comment>
<dbReference type="OrthoDB" id="5337141at2759"/>
<accession>A0A177FR63</accession>
<reference evidence="2 3" key="1">
    <citation type="submission" date="2016-03" db="EMBL/GenBank/DDBJ databases">
        <title>Draft genome sequence of the Fonsecaea monophora CBS 269.37.</title>
        <authorList>
            <person name="Bombassaro A."/>
            <person name="Vinicius W.A."/>
            <person name="De Hoog S."/>
            <person name="Sun J."/>
            <person name="Souza E.M."/>
            <person name="Raittz R.T."/>
            <person name="Costa F."/>
            <person name="Leao A.C."/>
            <person name="Tadra-Sfeir M.Z."/>
            <person name="Baura V."/>
            <person name="Balsanelli E."/>
            <person name="Pedrosa F.O."/>
            <person name="Moreno L.F."/>
            <person name="Steffens M.B."/>
            <person name="Xi L."/>
            <person name="Bocca A.L."/>
            <person name="Felipe M.S."/>
            <person name="Teixeira M."/>
            <person name="Telles Filho F.Q."/>
            <person name="Azevedo C.M."/>
            <person name="Gomes R."/>
            <person name="Vicente V.A."/>
        </authorList>
    </citation>
    <scope>NUCLEOTIDE SEQUENCE [LARGE SCALE GENOMIC DNA]</scope>
    <source>
        <strain evidence="2 3">CBS 269.37</strain>
    </source>
</reference>
<sequence>MNHIFLSALALLSLAFAWEEQSVLASTTTTTTHSLKLFIRTPTTQVHRNALETAVSRVLDSGQVRDALTGQANEALNGTTHRLLHVDNLREPNEKNERNSFRAVVADYAHGRTVYVNVDDALGPLSAASLDITNDQPLPNQDELLDAASIAGFGPNATVFSRMPPLIHESNSDGSTSRILHIQAGNGSNDTLRSFHVNMYKRTATPVQLIQALPSCSGTPENEAVIASGRQVGTAHVTITDLHNNVLWDLEVVRPGASSGSLGSGVELNNVRYKNKMVLKKAHLPILNVNYLEKSPGCGPTYRDWVDREFPFDCPGADAPGVPGFRECTGGRSSTFIDGRPDNEGFRGVSFDVYDDRVVIRSQLWADWYRYVSQWTLGANGKIAPRWGFGGVLQQNRHCVCVKHHHHAYWRFDFDIETSRNNEVRQCDGAHCIAQKYTGNMKKETNRHWEIVNTASNRGYRLTPGKSDRKEGDAGDTTGYGVGDLWLVKADAPVDDGCTRIDGDWPLGPLQCTQANFQKIMNTPGQDVAQQDQVLWYSASFMHHQDHDDPAVPHIIGPMLEPIGTW</sequence>
<feature type="chain" id="PRO_5008061270" description="Amine oxidase" evidence="1">
    <location>
        <begin position="18"/>
        <end position="566"/>
    </location>
</feature>
<dbReference type="GO" id="GO:0009308">
    <property type="term" value="P:amine metabolic process"/>
    <property type="evidence" value="ECO:0007669"/>
    <property type="project" value="InterPro"/>
</dbReference>